<keyword evidence="2" id="KW-0233">DNA recombination</keyword>
<dbReference type="EMBL" id="BARU01042827">
    <property type="protein sequence ID" value="GAH76511.1"/>
    <property type="molecule type" value="Genomic_DNA"/>
</dbReference>
<dbReference type="SUPFAM" id="SSF56349">
    <property type="entry name" value="DNA breaking-rejoining enzymes"/>
    <property type="match status" value="1"/>
</dbReference>
<comment type="caution">
    <text evidence="5">The sequence shown here is derived from an EMBL/GenBank/DDBJ whole genome shotgun (WGS) entry which is preliminary data.</text>
</comment>
<dbReference type="Gene3D" id="1.10.443.10">
    <property type="entry name" value="Intergrase catalytic core"/>
    <property type="match status" value="1"/>
</dbReference>
<accession>X1I2A4</accession>
<protein>
    <recommendedName>
        <fullName evidence="4">Tyr recombinase domain-containing protein</fullName>
    </recommendedName>
</protein>
<dbReference type="InterPro" id="IPR013762">
    <property type="entry name" value="Integrase-like_cat_sf"/>
</dbReference>
<organism evidence="5">
    <name type="scientific">marine sediment metagenome</name>
    <dbReference type="NCBI Taxonomy" id="412755"/>
    <lineage>
        <taxon>unclassified sequences</taxon>
        <taxon>metagenomes</taxon>
        <taxon>ecological metagenomes</taxon>
    </lineage>
</organism>
<name>X1I2A4_9ZZZZ</name>
<evidence type="ECO:0000259" key="4">
    <source>
        <dbReference type="PROSITE" id="PS51898"/>
    </source>
</evidence>
<gene>
    <name evidence="5" type="ORF">S03H2_65719</name>
</gene>
<dbReference type="InterPro" id="IPR050090">
    <property type="entry name" value="Tyrosine_recombinase_XerCD"/>
</dbReference>
<evidence type="ECO:0000256" key="3">
    <source>
        <dbReference type="SAM" id="MobiDB-lite"/>
    </source>
</evidence>
<evidence type="ECO:0000256" key="1">
    <source>
        <dbReference type="ARBA" id="ARBA00023125"/>
    </source>
</evidence>
<reference evidence="5" key="1">
    <citation type="journal article" date="2014" name="Front. Microbiol.">
        <title>High frequency of phylogenetically diverse reductive dehalogenase-homologous genes in deep subseafloor sedimentary metagenomes.</title>
        <authorList>
            <person name="Kawai M."/>
            <person name="Futagami T."/>
            <person name="Toyoda A."/>
            <person name="Takaki Y."/>
            <person name="Nishi S."/>
            <person name="Hori S."/>
            <person name="Arai W."/>
            <person name="Tsubouchi T."/>
            <person name="Morono Y."/>
            <person name="Uchiyama I."/>
            <person name="Ito T."/>
            <person name="Fujiyama A."/>
            <person name="Inagaki F."/>
            <person name="Takami H."/>
        </authorList>
    </citation>
    <scope>NUCLEOTIDE SEQUENCE</scope>
    <source>
        <strain evidence="5">Expedition CK06-06</strain>
    </source>
</reference>
<dbReference type="PANTHER" id="PTHR30349:SF41">
    <property type="entry name" value="INTEGRASE_RECOMBINASE PROTEIN MJ0367-RELATED"/>
    <property type="match status" value="1"/>
</dbReference>
<feature type="compositionally biased region" description="Basic and acidic residues" evidence="3">
    <location>
        <begin position="125"/>
        <end position="140"/>
    </location>
</feature>
<dbReference type="Pfam" id="PF00589">
    <property type="entry name" value="Phage_integrase"/>
    <property type="match status" value="1"/>
</dbReference>
<sequence>YLDAPVNALTILKDQAKNKHERTIPISDRLNVAIDKMHQWWWITDHYPGTRYAFYANHCQRPLTVRQAQYIITDAGKLSIGRNIHPHLLRHTFATRLMRNAPLPVVQELLGHTNLSSTQIYTHPNNEDRKKAIDSLNKKD</sequence>
<dbReference type="GO" id="GO:0015074">
    <property type="term" value="P:DNA integration"/>
    <property type="evidence" value="ECO:0007669"/>
    <property type="project" value="InterPro"/>
</dbReference>
<proteinExistence type="predicted"/>
<evidence type="ECO:0000256" key="2">
    <source>
        <dbReference type="ARBA" id="ARBA00023172"/>
    </source>
</evidence>
<dbReference type="InterPro" id="IPR011010">
    <property type="entry name" value="DNA_brk_join_enz"/>
</dbReference>
<dbReference type="PANTHER" id="PTHR30349">
    <property type="entry name" value="PHAGE INTEGRASE-RELATED"/>
    <property type="match status" value="1"/>
</dbReference>
<feature type="non-terminal residue" evidence="5">
    <location>
        <position position="1"/>
    </location>
</feature>
<evidence type="ECO:0000313" key="5">
    <source>
        <dbReference type="EMBL" id="GAH76511.1"/>
    </source>
</evidence>
<dbReference type="GO" id="GO:0006310">
    <property type="term" value="P:DNA recombination"/>
    <property type="evidence" value="ECO:0007669"/>
    <property type="project" value="UniProtKB-KW"/>
</dbReference>
<feature type="region of interest" description="Disordered" evidence="3">
    <location>
        <begin position="120"/>
        <end position="140"/>
    </location>
</feature>
<dbReference type="AlphaFoldDB" id="X1I2A4"/>
<feature type="domain" description="Tyr recombinase" evidence="4">
    <location>
        <begin position="1"/>
        <end position="134"/>
    </location>
</feature>
<dbReference type="PROSITE" id="PS51898">
    <property type="entry name" value="TYR_RECOMBINASE"/>
    <property type="match status" value="1"/>
</dbReference>
<dbReference type="InterPro" id="IPR002104">
    <property type="entry name" value="Integrase_catalytic"/>
</dbReference>
<keyword evidence="1" id="KW-0238">DNA-binding</keyword>
<dbReference type="GO" id="GO:0003677">
    <property type="term" value="F:DNA binding"/>
    <property type="evidence" value="ECO:0007669"/>
    <property type="project" value="UniProtKB-KW"/>
</dbReference>